<dbReference type="EMBL" id="LWBR01000013">
    <property type="protein sequence ID" value="KZN97105.1"/>
    <property type="molecule type" value="Genomic_DNA"/>
</dbReference>
<keyword evidence="1" id="KW-1133">Transmembrane helix</keyword>
<dbReference type="KEGG" id="apak:AP3564_19570"/>
<accession>A0A165YIA6</accession>
<reference evidence="2 5" key="2">
    <citation type="submission" date="2016-10" db="EMBL/GenBank/DDBJ databases">
        <title>The whole genome sequencing and assembly of Aeribacillus pallidus KCTC3564 strain.</title>
        <authorList>
            <person name="Lee Y.-J."/>
            <person name="Park M.-K."/>
            <person name="Yi H."/>
            <person name="Bahn Y.-S."/>
            <person name="Kim J.F."/>
            <person name="Lee D.-W."/>
        </authorList>
    </citation>
    <scope>NUCLEOTIDE SEQUENCE [LARGE SCALE GENOMIC DNA]</scope>
    <source>
        <strain evidence="2 5">KCTC3564</strain>
    </source>
</reference>
<feature type="transmembrane region" description="Helical" evidence="1">
    <location>
        <begin position="6"/>
        <end position="24"/>
    </location>
</feature>
<evidence type="ECO:0000313" key="2">
    <source>
        <dbReference type="EMBL" id="ASS92174.1"/>
    </source>
</evidence>
<reference evidence="3 4" key="1">
    <citation type="submission" date="2016-04" db="EMBL/GenBank/DDBJ databases">
        <title>Draft genome sequence of Aeribacillus pallidus 8m3 from petroleum reservoir.</title>
        <authorList>
            <person name="Poltaraus A.B."/>
            <person name="Nazina T.N."/>
            <person name="Tourova T.P."/>
            <person name="Malakho S.M."/>
            <person name="Korshunova A.V."/>
            <person name="Sokolova D.S."/>
        </authorList>
    </citation>
    <scope>NUCLEOTIDE SEQUENCE [LARGE SCALE GENOMIC DNA]</scope>
    <source>
        <strain evidence="3 4">8m3</strain>
    </source>
</reference>
<keyword evidence="1" id="KW-0812">Transmembrane</keyword>
<protein>
    <submittedName>
        <fullName evidence="3">Uncharacterized protein</fullName>
    </submittedName>
</protein>
<organism evidence="3 4">
    <name type="scientific">Aeribacillus pallidus</name>
    <dbReference type="NCBI Taxonomy" id="33936"/>
    <lineage>
        <taxon>Bacteria</taxon>
        <taxon>Bacillati</taxon>
        <taxon>Bacillota</taxon>
        <taxon>Bacilli</taxon>
        <taxon>Bacillales</taxon>
        <taxon>Bacillaceae</taxon>
        <taxon>Aeribacillus</taxon>
    </lineage>
</organism>
<sequence>MDDFNLIIFLWRTSFVISIITFIIGLLHRSWLFMLISTVTFLPVAYYFLGALNAWRLVGYIPILLFSLTVLFWFLKKRNKSGEKIKR</sequence>
<keyword evidence="4" id="KW-1185">Reference proteome</keyword>
<dbReference type="EMBL" id="CP017703">
    <property type="protein sequence ID" value="ASS92174.1"/>
    <property type="molecule type" value="Genomic_DNA"/>
</dbReference>
<feature type="transmembrane region" description="Helical" evidence="1">
    <location>
        <begin position="55"/>
        <end position="75"/>
    </location>
</feature>
<evidence type="ECO:0000313" key="4">
    <source>
        <dbReference type="Proteomes" id="UP000076476"/>
    </source>
</evidence>
<dbReference type="Proteomes" id="UP000214606">
    <property type="component" value="Chromosome"/>
</dbReference>
<keyword evidence="1" id="KW-0472">Membrane</keyword>
<dbReference type="Proteomes" id="UP000076476">
    <property type="component" value="Unassembled WGS sequence"/>
</dbReference>
<proteinExistence type="predicted"/>
<dbReference type="AlphaFoldDB" id="A0A165YIA6"/>
<evidence type="ECO:0000313" key="5">
    <source>
        <dbReference type="Proteomes" id="UP000214606"/>
    </source>
</evidence>
<gene>
    <name evidence="2" type="ORF">AP3564_19570</name>
    <name evidence="3" type="ORF">AZI98_05980</name>
</gene>
<evidence type="ECO:0000256" key="1">
    <source>
        <dbReference type="SAM" id="Phobius"/>
    </source>
</evidence>
<name>A0A165YIA6_9BACI</name>
<feature type="transmembrane region" description="Helical" evidence="1">
    <location>
        <begin position="31"/>
        <end position="49"/>
    </location>
</feature>
<evidence type="ECO:0000313" key="3">
    <source>
        <dbReference type="EMBL" id="KZN97105.1"/>
    </source>
</evidence>